<evidence type="ECO:0000256" key="1">
    <source>
        <dbReference type="SAM" id="MobiDB-lite"/>
    </source>
</evidence>
<sequence>MPHRTPDSDSNDERAHNARKRTRRDLKEALQTLQSEMQEMRLKNRTQQEQIREQDSEIIALKDQLQAAAQNDNAPTTSRRRRRRRQAASDAGLATLAAREGRKFAVTKCMWVPPSIFDESQELEGDDFDDQTATIASDLRTFLDQRLLPHWSDSWFQSEFKVGVGNVRSKFVAELVLIFPKIFGGVERGADYTNRNSRKDLDVSKTQLQDYAFLYASDGNRVEGFLRSQPMLKGMKALLTGLSSAVNGVKSSKSRSNNLALWGIKSINNQMLAFVATSLYFVLSCAETFSESSGAFDFSGFYRARLQLLEEMEGNRPRAYDALISYYNRIFFPSAFTTPEDNEDTRLDASDRALLTLFKQQEAEHLESVTIGSQAHD</sequence>
<proteinExistence type="predicted"/>
<dbReference type="InterPro" id="IPR046521">
    <property type="entry name" value="DUF6698"/>
</dbReference>
<organism evidence="2 3">
    <name type="scientific">Botryobasidium botryosum (strain FD-172 SS1)</name>
    <dbReference type="NCBI Taxonomy" id="930990"/>
    <lineage>
        <taxon>Eukaryota</taxon>
        <taxon>Fungi</taxon>
        <taxon>Dikarya</taxon>
        <taxon>Basidiomycota</taxon>
        <taxon>Agaricomycotina</taxon>
        <taxon>Agaricomycetes</taxon>
        <taxon>Cantharellales</taxon>
        <taxon>Botryobasidiaceae</taxon>
        <taxon>Botryobasidium</taxon>
    </lineage>
</organism>
<feature type="region of interest" description="Disordered" evidence="1">
    <location>
        <begin position="1"/>
        <end position="25"/>
    </location>
</feature>
<dbReference type="HOGENOM" id="CLU_733592_0_0_1"/>
<reference evidence="3" key="1">
    <citation type="journal article" date="2014" name="Proc. Natl. Acad. Sci. U.S.A.">
        <title>Extensive sampling of basidiomycete genomes demonstrates inadequacy of the white-rot/brown-rot paradigm for wood decay fungi.</title>
        <authorList>
            <person name="Riley R."/>
            <person name="Salamov A.A."/>
            <person name="Brown D.W."/>
            <person name="Nagy L.G."/>
            <person name="Floudas D."/>
            <person name="Held B.W."/>
            <person name="Levasseur A."/>
            <person name="Lombard V."/>
            <person name="Morin E."/>
            <person name="Otillar R."/>
            <person name="Lindquist E.A."/>
            <person name="Sun H."/>
            <person name="LaButti K.M."/>
            <person name="Schmutz J."/>
            <person name="Jabbour D."/>
            <person name="Luo H."/>
            <person name="Baker S.E."/>
            <person name="Pisabarro A.G."/>
            <person name="Walton J.D."/>
            <person name="Blanchette R.A."/>
            <person name="Henrissat B."/>
            <person name="Martin F."/>
            <person name="Cullen D."/>
            <person name="Hibbett D.S."/>
            <person name="Grigoriev I.V."/>
        </authorList>
    </citation>
    <scope>NUCLEOTIDE SEQUENCE [LARGE SCALE GENOMIC DNA]</scope>
    <source>
        <strain evidence="3">FD-172 SS1</strain>
    </source>
</reference>
<evidence type="ECO:0000313" key="2">
    <source>
        <dbReference type="EMBL" id="KDQ06765.1"/>
    </source>
</evidence>
<gene>
    <name evidence="2" type="ORF">BOTBODRAFT_192863</name>
</gene>
<name>A0A067LWT5_BOTB1</name>
<dbReference type="InParanoid" id="A0A067LWT5"/>
<dbReference type="OrthoDB" id="3220614at2759"/>
<accession>A0A067LWT5</accession>
<protein>
    <submittedName>
        <fullName evidence="2">Uncharacterized protein</fullName>
    </submittedName>
</protein>
<dbReference type="Pfam" id="PF20414">
    <property type="entry name" value="DUF6698"/>
    <property type="match status" value="1"/>
</dbReference>
<feature type="region of interest" description="Disordered" evidence="1">
    <location>
        <begin position="65"/>
        <end position="92"/>
    </location>
</feature>
<dbReference type="AlphaFoldDB" id="A0A067LWT5"/>
<evidence type="ECO:0000313" key="3">
    <source>
        <dbReference type="Proteomes" id="UP000027195"/>
    </source>
</evidence>
<dbReference type="Proteomes" id="UP000027195">
    <property type="component" value="Unassembled WGS sequence"/>
</dbReference>
<dbReference type="EMBL" id="KL198124">
    <property type="protein sequence ID" value="KDQ06765.1"/>
    <property type="molecule type" value="Genomic_DNA"/>
</dbReference>
<feature type="compositionally biased region" description="Low complexity" evidence="1">
    <location>
        <begin position="65"/>
        <end position="74"/>
    </location>
</feature>
<feature type="compositionally biased region" description="Basic and acidic residues" evidence="1">
    <location>
        <begin position="1"/>
        <end position="16"/>
    </location>
</feature>
<keyword evidence="3" id="KW-1185">Reference proteome</keyword>